<feature type="transmembrane region" description="Helical" evidence="8">
    <location>
        <begin position="275"/>
        <end position="294"/>
    </location>
</feature>
<keyword evidence="4" id="KW-0997">Cell inner membrane</keyword>
<evidence type="ECO:0000256" key="4">
    <source>
        <dbReference type="ARBA" id="ARBA00022519"/>
    </source>
</evidence>
<feature type="transmembrane region" description="Helical" evidence="8">
    <location>
        <begin position="55"/>
        <end position="77"/>
    </location>
</feature>
<comment type="caution">
    <text evidence="9">The sequence shown here is derived from an EMBL/GenBank/DDBJ whole genome shotgun (WGS) entry which is preliminary data.</text>
</comment>
<gene>
    <name evidence="9" type="ORF">FCN80_05470</name>
</gene>
<keyword evidence="5 8" id="KW-0812">Transmembrane</keyword>
<dbReference type="Proteomes" id="UP000305202">
    <property type="component" value="Unassembled WGS sequence"/>
</dbReference>
<evidence type="ECO:0000256" key="7">
    <source>
        <dbReference type="ARBA" id="ARBA00023136"/>
    </source>
</evidence>
<evidence type="ECO:0000313" key="10">
    <source>
        <dbReference type="Proteomes" id="UP000305202"/>
    </source>
</evidence>
<evidence type="ECO:0000256" key="6">
    <source>
        <dbReference type="ARBA" id="ARBA00022989"/>
    </source>
</evidence>
<keyword evidence="6 8" id="KW-1133">Transmembrane helix</keyword>
<accession>A0ABY2SRC6</accession>
<comment type="subcellular location">
    <subcellularLocation>
        <location evidence="1">Cell membrane</location>
        <topology evidence="1">Multi-pass membrane protein</topology>
    </subcellularLocation>
</comment>
<dbReference type="InterPro" id="IPR001851">
    <property type="entry name" value="ABC_transp_permease"/>
</dbReference>
<evidence type="ECO:0000256" key="2">
    <source>
        <dbReference type="ARBA" id="ARBA00022448"/>
    </source>
</evidence>
<keyword evidence="3" id="KW-1003">Cell membrane</keyword>
<feature type="transmembrane region" description="Helical" evidence="8">
    <location>
        <begin position="220"/>
        <end position="240"/>
    </location>
</feature>
<organism evidence="9 10">
    <name type="scientific">Martelella alba</name>
    <dbReference type="NCBI Taxonomy" id="2590451"/>
    <lineage>
        <taxon>Bacteria</taxon>
        <taxon>Pseudomonadati</taxon>
        <taxon>Pseudomonadota</taxon>
        <taxon>Alphaproteobacteria</taxon>
        <taxon>Hyphomicrobiales</taxon>
        <taxon>Aurantimonadaceae</taxon>
        <taxon>Martelella</taxon>
    </lineage>
</organism>
<proteinExistence type="predicted"/>
<protein>
    <submittedName>
        <fullName evidence="9">ABC transporter permease</fullName>
    </submittedName>
</protein>
<evidence type="ECO:0000256" key="5">
    <source>
        <dbReference type="ARBA" id="ARBA00022692"/>
    </source>
</evidence>
<feature type="transmembrane region" description="Helical" evidence="8">
    <location>
        <begin position="83"/>
        <end position="116"/>
    </location>
</feature>
<feature type="transmembrane region" description="Helical" evidence="8">
    <location>
        <begin position="169"/>
        <end position="189"/>
    </location>
</feature>
<feature type="transmembrane region" description="Helical" evidence="8">
    <location>
        <begin position="128"/>
        <end position="149"/>
    </location>
</feature>
<keyword evidence="10" id="KW-1185">Reference proteome</keyword>
<keyword evidence="7 8" id="KW-0472">Membrane</keyword>
<keyword evidence="2" id="KW-0813">Transport</keyword>
<evidence type="ECO:0000256" key="1">
    <source>
        <dbReference type="ARBA" id="ARBA00004651"/>
    </source>
</evidence>
<dbReference type="EMBL" id="SZPQ01000003">
    <property type="protein sequence ID" value="TKI07885.1"/>
    <property type="molecule type" value="Genomic_DNA"/>
</dbReference>
<feature type="transmembrane region" description="Helical" evidence="8">
    <location>
        <begin position="23"/>
        <end position="43"/>
    </location>
</feature>
<dbReference type="PANTHER" id="PTHR32196:SF21">
    <property type="entry name" value="ABC TRANSPORTER PERMEASE PROTEIN YPHD-RELATED"/>
    <property type="match status" value="1"/>
</dbReference>
<dbReference type="CDD" id="cd06579">
    <property type="entry name" value="TM_PBP1_transp_AraH_like"/>
    <property type="match status" value="1"/>
</dbReference>
<evidence type="ECO:0000256" key="8">
    <source>
        <dbReference type="SAM" id="Phobius"/>
    </source>
</evidence>
<dbReference type="PANTHER" id="PTHR32196">
    <property type="entry name" value="ABC TRANSPORTER PERMEASE PROTEIN YPHD-RELATED-RELATED"/>
    <property type="match status" value="1"/>
</dbReference>
<evidence type="ECO:0000256" key="3">
    <source>
        <dbReference type="ARBA" id="ARBA00022475"/>
    </source>
</evidence>
<evidence type="ECO:0000313" key="9">
    <source>
        <dbReference type="EMBL" id="TKI07885.1"/>
    </source>
</evidence>
<dbReference type="Pfam" id="PF02653">
    <property type="entry name" value="BPD_transp_2"/>
    <property type="match status" value="1"/>
</dbReference>
<name>A0ABY2SRC6_9HYPH</name>
<sequence>MREVCVSSNPAGQFALSRISPSALRTIIPLAALALLLTVTLWLQPRVMSYFGWTLLLKFSLPLIFATLSQLCVLTLGDVDLGIGPFISLVCCIAATMLPGAPLLGWAALAVCVLLYAGMGVLIHWRQLPSIVMTLGAAFVWLGAALLILPSPGGQAPLWLSQFTGWRPPFIPLPALVAVLMALLGHVFMMRTALGVILRGAGGNQAAIARAGWSLGVIRAVLYGMAGILGVIAGLMLTGINTTGDPLVGNQYTLLSIAGAIIGGAEFSGGIISPIGAVVGAIIMLLTGSVLSFMNVSTDWQLCLQGGLLILVLSLRAFTARRGS</sequence>
<reference evidence="9 10" key="1">
    <citation type="submission" date="2019-04" db="EMBL/GenBank/DDBJ databases">
        <authorList>
            <person name="Li M."/>
            <person name="Gao C."/>
        </authorList>
    </citation>
    <scope>NUCLEOTIDE SEQUENCE [LARGE SCALE GENOMIC DNA]</scope>
    <source>
        <strain evidence="9 10">BGMRC 2031</strain>
    </source>
</reference>